<feature type="region of interest" description="Disordered" evidence="1">
    <location>
        <begin position="1"/>
        <end position="39"/>
    </location>
</feature>
<evidence type="ECO:0000313" key="2">
    <source>
        <dbReference type="EMBL" id="GMS87812.1"/>
    </source>
</evidence>
<feature type="non-terminal residue" evidence="2">
    <location>
        <position position="1"/>
    </location>
</feature>
<feature type="compositionally biased region" description="Low complexity" evidence="1">
    <location>
        <begin position="29"/>
        <end position="38"/>
    </location>
</feature>
<dbReference type="AlphaFoldDB" id="A0AAV5SZQ2"/>
<evidence type="ECO:0000256" key="1">
    <source>
        <dbReference type="SAM" id="MobiDB-lite"/>
    </source>
</evidence>
<feature type="compositionally biased region" description="Low complexity" evidence="1">
    <location>
        <begin position="423"/>
        <end position="442"/>
    </location>
</feature>
<accession>A0AAV5SZQ2</accession>
<protein>
    <submittedName>
        <fullName evidence="2">Uncharacterized protein</fullName>
    </submittedName>
</protein>
<sequence>TIRRIAGLSSGMSEYGSGGGGVQQRQRRSAASAASARSSLEEELQHLQLQHPHHYMEDPDLDVSSIVTEFVPLEDPFVPYFDATGEEMESELCAPLEASFASSIGDRSGIGAAPSIDRMYARFRPQPAGYPPNTSTPRFFADEQRVEVARGTASGTSPQRLEDALAELMDAPGGAGALLPRPSGSPQLLRELSPSARLFQEPPPPPPSMLEQFLHSISRLVSDAAYARTTHCFRSKIPREVSDDTLISFLTHCVRYPMRRPLHTLLQARTSPLVLEQVLKTAIDPQAEPYDRSLARNSYFRITLKNSVHSLAQLYKIVRGVSLGQRGFIEVNYSAVRGRLAFHGYNGNLPIRMYSPIEQFVQNEVEARQQLSALFSTEITLARCDDDAREVYITYFDNLETHPRSGHQSRVTEVNIYHIVHPSPVSSGSPPQPSSSMTSLMASPPPPASSKMTTMTSCPPPQPLPLGPPPQPLRSIRGGGRGVTFGASPPRYHEVHVERPMRALAHLMEPTYTLSECFQLARSYPQHKW</sequence>
<keyword evidence="3" id="KW-1185">Reference proteome</keyword>
<gene>
    <name evidence="2" type="ORF">PENTCL1PPCAC_9987</name>
</gene>
<dbReference type="Proteomes" id="UP001432027">
    <property type="component" value="Unassembled WGS sequence"/>
</dbReference>
<feature type="compositionally biased region" description="Pro residues" evidence="1">
    <location>
        <begin position="458"/>
        <end position="467"/>
    </location>
</feature>
<proteinExistence type="predicted"/>
<reference evidence="2" key="1">
    <citation type="submission" date="2023-10" db="EMBL/GenBank/DDBJ databases">
        <title>Genome assembly of Pristionchus species.</title>
        <authorList>
            <person name="Yoshida K."/>
            <person name="Sommer R.J."/>
        </authorList>
    </citation>
    <scope>NUCLEOTIDE SEQUENCE</scope>
    <source>
        <strain evidence="2">RS0144</strain>
    </source>
</reference>
<comment type="caution">
    <text evidence="2">The sequence shown here is derived from an EMBL/GenBank/DDBJ whole genome shotgun (WGS) entry which is preliminary data.</text>
</comment>
<feature type="region of interest" description="Disordered" evidence="1">
    <location>
        <begin position="423"/>
        <end position="467"/>
    </location>
</feature>
<dbReference type="EMBL" id="BTSX01000003">
    <property type="protein sequence ID" value="GMS87812.1"/>
    <property type="molecule type" value="Genomic_DNA"/>
</dbReference>
<name>A0AAV5SZQ2_9BILA</name>
<organism evidence="2 3">
    <name type="scientific">Pristionchus entomophagus</name>
    <dbReference type="NCBI Taxonomy" id="358040"/>
    <lineage>
        <taxon>Eukaryota</taxon>
        <taxon>Metazoa</taxon>
        <taxon>Ecdysozoa</taxon>
        <taxon>Nematoda</taxon>
        <taxon>Chromadorea</taxon>
        <taxon>Rhabditida</taxon>
        <taxon>Rhabditina</taxon>
        <taxon>Diplogasteromorpha</taxon>
        <taxon>Diplogasteroidea</taxon>
        <taxon>Neodiplogasteridae</taxon>
        <taxon>Pristionchus</taxon>
    </lineage>
</organism>
<evidence type="ECO:0000313" key="3">
    <source>
        <dbReference type="Proteomes" id="UP001432027"/>
    </source>
</evidence>